<evidence type="ECO:0000256" key="9">
    <source>
        <dbReference type="ARBA" id="ARBA00022842"/>
    </source>
</evidence>
<dbReference type="Proteomes" id="UP000799421">
    <property type="component" value="Unassembled WGS sequence"/>
</dbReference>
<proteinExistence type="inferred from homology"/>
<evidence type="ECO:0000256" key="11">
    <source>
        <dbReference type="ARBA" id="ARBA00048679"/>
    </source>
</evidence>
<feature type="domain" description="RIO kinase" evidence="13">
    <location>
        <begin position="101"/>
        <end position="346"/>
    </location>
</feature>
<evidence type="ECO:0000256" key="10">
    <source>
        <dbReference type="ARBA" id="ARBA00047899"/>
    </source>
</evidence>
<evidence type="ECO:0000256" key="4">
    <source>
        <dbReference type="ARBA" id="ARBA00022679"/>
    </source>
</evidence>
<keyword evidence="6" id="KW-0547">Nucleotide-binding</keyword>
<keyword evidence="9" id="KW-0460">Magnesium</keyword>
<dbReference type="InterPro" id="IPR011009">
    <property type="entry name" value="Kinase-like_dom_sf"/>
</dbReference>
<gene>
    <name evidence="14" type="ORF">K470DRAFT_252162</name>
</gene>
<evidence type="ECO:0000256" key="7">
    <source>
        <dbReference type="ARBA" id="ARBA00022777"/>
    </source>
</evidence>
<evidence type="ECO:0000256" key="6">
    <source>
        <dbReference type="ARBA" id="ARBA00022741"/>
    </source>
</evidence>
<reference evidence="14" key="1">
    <citation type="journal article" date="2020" name="Stud. Mycol.">
        <title>101 Dothideomycetes genomes: a test case for predicting lifestyles and emergence of pathogens.</title>
        <authorList>
            <person name="Haridas S."/>
            <person name="Albert R."/>
            <person name="Binder M."/>
            <person name="Bloem J."/>
            <person name="Labutti K."/>
            <person name="Salamov A."/>
            <person name="Andreopoulos B."/>
            <person name="Baker S."/>
            <person name="Barry K."/>
            <person name="Bills G."/>
            <person name="Bluhm B."/>
            <person name="Cannon C."/>
            <person name="Castanera R."/>
            <person name="Culley D."/>
            <person name="Daum C."/>
            <person name="Ezra D."/>
            <person name="Gonzalez J."/>
            <person name="Henrissat B."/>
            <person name="Kuo A."/>
            <person name="Liang C."/>
            <person name="Lipzen A."/>
            <person name="Lutzoni F."/>
            <person name="Magnuson J."/>
            <person name="Mondo S."/>
            <person name="Nolan M."/>
            <person name="Ohm R."/>
            <person name="Pangilinan J."/>
            <person name="Park H.-J."/>
            <person name="Ramirez L."/>
            <person name="Alfaro M."/>
            <person name="Sun H."/>
            <person name="Tritt A."/>
            <person name="Yoshinaga Y."/>
            <person name="Zwiers L.-H."/>
            <person name="Turgeon B."/>
            <person name="Goodwin S."/>
            <person name="Spatafora J."/>
            <person name="Crous P."/>
            <person name="Grigoriev I."/>
        </authorList>
    </citation>
    <scope>NUCLEOTIDE SEQUENCE</scope>
    <source>
        <strain evidence="14">CBS 480.64</strain>
    </source>
</reference>
<organism evidence="14 15">
    <name type="scientific">Piedraia hortae CBS 480.64</name>
    <dbReference type="NCBI Taxonomy" id="1314780"/>
    <lineage>
        <taxon>Eukaryota</taxon>
        <taxon>Fungi</taxon>
        <taxon>Dikarya</taxon>
        <taxon>Ascomycota</taxon>
        <taxon>Pezizomycotina</taxon>
        <taxon>Dothideomycetes</taxon>
        <taxon>Dothideomycetidae</taxon>
        <taxon>Capnodiales</taxon>
        <taxon>Piedraiaceae</taxon>
        <taxon>Piedraia</taxon>
    </lineage>
</organism>
<keyword evidence="3" id="KW-0723">Serine/threonine-protein kinase</keyword>
<feature type="region of interest" description="Disordered" evidence="12">
    <location>
        <begin position="47"/>
        <end position="80"/>
    </location>
</feature>
<dbReference type="InterPro" id="IPR018934">
    <property type="entry name" value="RIO_dom"/>
</dbReference>
<comment type="similarity">
    <text evidence="1">Belongs to the protein kinase superfamily. RIO-type Ser/Thr kinase family.</text>
</comment>
<evidence type="ECO:0000256" key="12">
    <source>
        <dbReference type="SAM" id="MobiDB-lite"/>
    </source>
</evidence>
<dbReference type="InterPro" id="IPR000687">
    <property type="entry name" value="RIO_kinase"/>
</dbReference>
<dbReference type="GO" id="GO:0046872">
    <property type="term" value="F:metal ion binding"/>
    <property type="evidence" value="ECO:0007669"/>
    <property type="project" value="UniProtKB-KW"/>
</dbReference>
<dbReference type="EMBL" id="MU006020">
    <property type="protein sequence ID" value="KAF2858010.1"/>
    <property type="molecule type" value="Genomic_DNA"/>
</dbReference>
<comment type="catalytic activity">
    <reaction evidence="11">
        <text>L-seryl-[protein] + ATP = O-phospho-L-seryl-[protein] + ADP + H(+)</text>
        <dbReference type="Rhea" id="RHEA:17989"/>
        <dbReference type="Rhea" id="RHEA-COMP:9863"/>
        <dbReference type="Rhea" id="RHEA-COMP:11604"/>
        <dbReference type="ChEBI" id="CHEBI:15378"/>
        <dbReference type="ChEBI" id="CHEBI:29999"/>
        <dbReference type="ChEBI" id="CHEBI:30616"/>
        <dbReference type="ChEBI" id="CHEBI:83421"/>
        <dbReference type="ChEBI" id="CHEBI:456216"/>
        <dbReference type="EC" id="2.7.11.1"/>
    </reaction>
</comment>
<dbReference type="PANTHER" id="PTHR45723">
    <property type="entry name" value="SERINE/THREONINE-PROTEIN KINASE RIO1"/>
    <property type="match status" value="1"/>
</dbReference>
<keyword evidence="4" id="KW-0808">Transferase</keyword>
<keyword evidence="7" id="KW-0418">Kinase</keyword>
<dbReference type="GO" id="GO:0004674">
    <property type="term" value="F:protein serine/threonine kinase activity"/>
    <property type="evidence" value="ECO:0007669"/>
    <property type="project" value="UniProtKB-KW"/>
</dbReference>
<feature type="compositionally biased region" description="Basic and acidic residues" evidence="12">
    <location>
        <begin position="418"/>
        <end position="435"/>
    </location>
</feature>
<evidence type="ECO:0000256" key="2">
    <source>
        <dbReference type="ARBA" id="ARBA00012513"/>
    </source>
</evidence>
<dbReference type="EC" id="2.7.11.1" evidence="2"/>
<keyword evidence="5" id="KW-0479">Metal-binding</keyword>
<dbReference type="Gene3D" id="3.30.200.20">
    <property type="entry name" value="Phosphorylase Kinase, domain 1"/>
    <property type="match status" value="1"/>
</dbReference>
<keyword evidence="15" id="KW-1185">Reference proteome</keyword>
<evidence type="ECO:0000256" key="3">
    <source>
        <dbReference type="ARBA" id="ARBA00022527"/>
    </source>
</evidence>
<dbReference type="SMART" id="SM00090">
    <property type="entry name" value="RIO"/>
    <property type="match status" value="1"/>
</dbReference>
<feature type="region of interest" description="Disordered" evidence="12">
    <location>
        <begin position="1"/>
        <end position="31"/>
    </location>
</feature>
<protein>
    <recommendedName>
        <fullName evidence="2">non-specific serine/threonine protein kinase</fullName>
        <ecNumber evidence="2">2.7.11.1</ecNumber>
    </recommendedName>
</protein>
<feature type="compositionally biased region" description="Polar residues" evidence="12">
    <location>
        <begin position="463"/>
        <end position="472"/>
    </location>
</feature>
<dbReference type="OrthoDB" id="205248at2759"/>
<evidence type="ECO:0000256" key="5">
    <source>
        <dbReference type="ARBA" id="ARBA00022723"/>
    </source>
</evidence>
<feature type="compositionally biased region" description="Basic residues" evidence="12">
    <location>
        <begin position="450"/>
        <end position="461"/>
    </location>
</feature>
<keyword evidence="8" id="KW-0067">ATP-binding</keyword>
<dbReference type="GO" id="GO:0005524">
    <property type="term" value="F:ATP binding"/>
    <property type="evidence" value="ECO:0007669"/>
    <property type="project" value="UniProtKB-KW"/>
</dbReference>
<evidence type="ECO:0000313" key="15">
    <source>
        <dbReference type="Proteomes" id="UP000799421"/>
    </source>
</evidence>
<dbReference type="Pfam" id="PF01163">
    <property type="entry name" value="RIO1"/>
    <property type="match status" value="1"/>
</dbReference>
<name>A0A6A7BS08_9PEZI</name>
<comment type="catalytic activity">
    <reaction evidence="10">
        <text>L-threonyl-[protein] + ATP = O-phospho-L-threonyl-[protein] + ADP + H(+)</text>
        <dbReference type="Rhea" id="RHEA:46608"/>
        <dbReference type="Rhea" id="RHEA-COMP:11060"/>
        <dbReference type="Rhea" id="RHEA-COMP:11605"/>
        <dbReference type="ChEBI" id="CHEBI:15378"/>
        <dbReference type="ChEBI" id="CHEBI:30013"/>
        <dbReference type="ChEBI" id="CHEBI:30616"/>
        <dbReference type="ChEBI" id="CHEBI:61977"/>
        <dbReference type="ChEBI" id="CHEBI:456216"/>
        <dbReference type="EC" id="2.7.11.1"/>
    </reaction>
</comment>
<evidence type="ECO:0000256" key="1">
    <source>
        <dbReference type="ARBA" id="ARBA00009196"/>
    </source>
</evidence>
<dbReference type="AlphaFoldDB" id="A0A6A7BS08"/>
<feature type="region of interest" description="Disordered" evidence="12">
    <location>
        <begin position="389"/>
        <end position="472"/>
    </location>
</feature>
<dbReference type="SUPFAM" id="SSF56112">
    <property type="entry name" value="Protein kinase-like (PK-like)"/>
    <property type="match status" value="1"/>
</dbReference>
<evidence type="ECO:0000256" key="8">
    <source>
        <dbReference type="ARBA" id="ARBA00022840"/>
    </source>
</evidence>
<feature type="compositionally biased region" description="Basic and acidic residues" evidence="12">
    <location>
        <begin position="1"/>
        <end position="17"/>
    </location>
</feature>
<dbReference type="InterPro" id="IPR051272">
    <property type="entry name" value="RIO-type_Ser/Thr_kinase"/>
</dbReference>
<accession>A0A6A7BS08</accession>
<sequence>METHEPPHRYIENRGYIDLDPDPQPTHLSSDDDIDIDYFEDDFSHPIPNHLKRPHDPTIGSHQKPKINTHATPSDHLPSLTNLRLTDREAGLLPTQSTQKDKSNHSTTESVLDPRTRLILHKFLDRNVITELHGVLSTGKEANVYHAIQIAERSEGGGKTATHTSPSPMTKHLAVKVYKTRILTFRSRSAYTPSRGGTSLSMIQHWAEREVRHLKRLHAHSVPCPEPILLKSHIIVMSFIGNNGVAAPRLKDVDLTVEEWKGVYFQTLMLVKRMWMCRLVHADLSEWNLLYEGGRVVVIDLGQGVDRENANALGFLRNDLETVTSFFGRKGVQVRGERAVFGFVVEDGGDCSEDGMRVKLEGLEARGIGDEGFKDEFIPRRLNEVDGEVERGGIGNLLPKDEGGDEQEGESEDDEGEFVEREHKPRGKRFEDKEAKKQHKMLVKEEKREQRKHKMPKHVKKQLVSSTSRGKR</sequence>
<evidence type="ECO:0000259" key="13">
    <source>
        <dbReference type="SMART" id="SM00090"/>
    </source>
</evidence>
<evidence type="ECO:0000313" key="14">
    <source>
        <dbReference type="EMBL" id="KAF2858010.1"/>
    </source>
</evidence>
<dbReference type="Gene3D" id="1.10.510.10">
    <property type="entry name" value="Transferase(Phosphotransferase) domain 1"/>
    <property type="match status" value="1"/>
</dbReference>
<feature type="compositionally biased region" description="Acidic residues" evidence="12">
    <location>
        <begin position="403"/>
        <end position="417"/>
    </location>
</feature>